<gene>
    <name evidence="1" type="ORF">ACFOYW_18375</name>
</gene>
<dbReference type="Proteomes" id="UP001595900">
    <property type="component" value="Unassembled WGS sequence"/>
</dbReference>
<name>A0ABV8QAK1_9MICO</name>
<evidence type="ECO:0008006" key="3">
    <source>
        <dbReference type="Google" id="ProtNLM"/>
    </source>
</evidence>
<evidence type="ECO:0000313" key="1">
    <source>
        <dbReference type="EMBL" id="MFC4245340.1"/>
    </source>
</evidence>
<reference evidence="2" key="1">
    <citation type="journal article" date="2019" name="Int. J. Syst. Evol. Microbiol.">
        <title>The Global Catalogue of Microorganisms (GCM) 10K type strain sequencing project: providing services to taxonomists for standard genome sequencing and annotation.</title>
        <authorList>
            <consortium name="The Broad Institute Genomics Platform"/>
            <consortium name="The Broad Institute Genome Sequencing Center for Infectious Disease"/>
            <person name="Wu L."/>
            <person name="Ma J."/>
        </authorList>
    </citation>
    <scope>NUCLEOTIDE SEQUENCE [LARGE SCALE GENOMIC DNA]</scope>
    <source>
        <strain evidence="2">CGMCC 1.10363</strain>
    </source>
</reference>
<protein>
    <recommendedName>
        <fullName evidence="3">Lipoprotein</fullName>
    </recommendedName>
</protein>
<accession>A0ABV8QAK1</accession>
<comment type="caution">
    <text evidence="1">The sequence shown here is derived from an EMBL/GenBank/DDBJ whole genome shotgun (WGS) entry which is preliminary data.</text>
</comment>
<dbReference type="RefSeq" id="WP_390232491.1">
    <property type="nucleotide sequence ID" value="NZ_JBHSCN010000023.1"/>
</dbReference>
<sequence>MASFSPGDKVRTRVKINGGMFGTDVPADTDGVVLTTNWSGTRAKIHFTISGFFGDNDVDVDDVDVDYLEKRW</sequence>
<keyword evidence="2" id="KW-1185">Reference proteome</keyword>
<organism evidence="1 2">
    <name type="scientific">Gryllotalpicola reticulitermitis</name>
    <dbReference type="NCBI Taxonomy" id="1184153"/>
    <lineage>
        <taxon>Bacteria</taxon>
        <taxon>Bacillati</taxon>
        <taxon>Actinomycetota</taxon>
        <taxon>Actinomycetes</taxon>
        <taxon>Micrococcales</taxon>
        <taxon>Microbacteriaceae</taxon>
        <taxon>Gryllotalpicola</taxon>
    </lineage>
</organism>
<dbReference type="EMBL" id="JBHSCN010000023">
    <property type="protein sequence ID" value="MFC4245340.1"/>
    <property type="molecule type" value="Genomic_DNA"/>
</dbReference>
<evidence type="ECO:0000313" key="2">
    <source>
        <dbReference type="Proteomes" id="UP001595900"/>
    </source>
</evidence>
<proteinExistence type="predicted"/>